<dbReference type="PROSITE" id="PS00095">
    <property type="entry name" value="C5_MTASE_2"/>
    <property type="match status" value="1"/>
</dbReference>
<dbReference type="AlphaFoldDB" id="A0A0F9I6M7"/>
<protein>
    <submittedName>
        <fullName evidence="2">Uncharacterized protein</fullName>
    </submittedName>
</protein>
<reference evidence="2" key="1">
    <citation type="journal article" date="2015" name="Nature">
        <title>Complex archaea that bridge the gap between prokaryotes and eukaryotes.</title>
        <authorList>
            <person name="Spang A."/>
            <person name="Saw J.H."/>
            <person name="Jorgensen S.L."/>
            <person name="Zaremba-Niedzwiedzka K."/>
            <person name="Martijn J."/>
            <person name="Lind A.E."/>
            <person name="van Eijk R."/>
            <person name="Schleper C."/>
            <person name="Guy L."/>
            <person name="Ettema T.J."/>
        </authorList>
    </citation>
    <scope>NUCLEOTIDE SEQUENCE</scope>
</reference>
<evidence type="ECO:0000313" key="2">
    <source>
        <dbReference type="EMBL" id="KKM23271.1"/>
    </source>
</evidence>
<sequence>SDYQRYRLLGNAVTVNVIEAIGRHIKEAFSSTALDEG</sequence>
<accession>A0A0F9I6M7</accession>
<dbReference type="SUPFAM" id="SSF53335">
    <property type="entry name" value="S-adenosyl-L-methionine-dependent methyltransferases"/>
    <property type="match status" value="1"/>
</dbReference>
<feature type="non-terminal residue" evidence="2">
    <location>
        <position position="1"/>
    </location>
</feature>
<dbReference type="InterPro" id="IPR029063">
    <property type="entry name" value="SAM-dependent_MTases_sf"/>
</dbReference>
<evidence type="ECO:0000256" key="1">
    <source>
        <dbReference type="ARBA" id="ARBA00022691"/>
    </source>
</evidence>
<proteinExistence type="predicted"/>
<organism evidence="2">
    <name type="scientific">marine sediment metagenome</name>
    <dbReference type="NCBI Taxonomy" id="412755"/>
    <lineage>
        <taxon>unclassified sequences</taxon>
        <taxon>metagenomes</taxon>
        <taxon>ecological metagenomes</taxon>
    </lineage>
</organism>
<dbReference type="EMBL" id="LAZR01013160">
    <property type="protein sequence ID" value="KKM23271.1"/>
    <property type="molecule type" value="Genomic_DNA"/>
</dbReference>
<gene>
    <name evidence="2" type="ORF">LCGC14_1616910</name>
</gene>
<keyword evidence="1" id="KW-0949">S-adenosyl-L-methionine</keyword>
<dbReference type="InterPro" id="IPR031303">
    <property type="entry name" value="C5_meth_CS"/>
</dbReference>
<name>A0A0F9I6M7_9ZZZZ</name>
<comment type="caution">
    <text evidence="2">The sequence shown here is derived from an EMBL/GenBank/DDBJ whole genome shotgun (WGS) entry which is preliminary data.</text>
</comment>